<dbReference type="PANTHER" id="PTHR45982">
    <property type="entry name" value="REGULATOR OF CHROMOSOME CONDENSATION"/>
    <property type="match status" value="1"/>
</dbReference>
<organism evidence="6 7">
    <name type="scientific">Cymbomonas tetramitiformis</name>
    <dbReference type="NCBI Taxonomy" id="36881"/>
    <lineage>
        <taxon>Eukaryota</taxon>
        <taxon>Viridiplantae</taxon>
        <taxon>Chlorophyta</taxon>
        <taxon>Pyramimonadophyceae</taxon>
        <taxon>Pyramimonadales</taxon>
        <taxon>Pyramimonadaceae</taxon>
        <taxon>Cymbomonas</taxon>
    </lineage>
</organism>
<evidence type="ECO:0000256" key="3">
    <source>
        <dbReference type="PROSITE-ProRule" id="PRU00235"/>
    </source>
</evidence>
<feature type="domain" description="WSC" evidence="5">
    <location>
        <begin position="103"/>
        <end position="198"/>
    </location>
</feature>
<dbReference type="Pfam" id="PF25390">
    <property type="entry name" value="WD40_RLD"/>
    <property type="match status" value="1"/>
</dbReference>
<evidence type="ECO:0000256" key="4">
    <source>
        <dbReference type="SAM" id="MobiDB-lite"/>
    </source>
</evidence>
<evidence type="ECO:0000313" key="7">
    <source>
        <dbReference type="Proteomes" id="UP001190700"/>
    </source>
</evidence>
<dbReference type="InterPro" id="IPR002889">
    <property type="entry name" value="WSC_carb-bd"/>
</dbReference>
<dbReference type="PROSITE" id="PS00626">
    <property type="entry name" value="RCC1_2"/>
    <property type="match status" value="4"/>
</dbReference>
<proteinExistence type="predicted"/>
<dbReference type="InterPro" id="IPR051553">
    <property type="entry name" value="Ran_GTPase-activating"/>
</dbReference>
<dbReference type="SMART" id="SM00321">
    <property type="entry name" value="WSC"/>
    <property type="match status" value="1"/>
</dbReference>
<feature type="repeat" description="RCC1" evidence="3">
    <location>
        <begin position="586"/>
        <end position="635"/>
    </location>
</feature>
<dbReference type="PRINTS" id="PR00633">
    <property type="entry name" value="RCCNDNSATION"/>
</dbReference>
<protein>
    <recommendedName>
        <fullName evidence="5">WSC domain-containing protein</fullName>
    </recommendedName>
</protein>
<comment type="caution">
    <text evidence="6">The sequence shown here is derived from an EMBL/GenBank/DDBJ whole genome shotgun (WGS) entry which is preliminary data.</text>
</comment>
<feature type="repeat" description="RCC1" evidence="3">
    <location>
        <begin position="360"/>
        <end position="412"/>
    </location>
</feature>
<dbReference type="PANTHER" id="PTHR45982:SF1">
    <property type="entry name" value="REGULATOR OF CHROMOSOME CONDENSATION"/>
    <property type="match status" value="1"/>
</dbReference>
<dbReference type="InterPro" id="IPR058923">
    <property type="entry name" value="RCC1-like_dom"/>
</dbReference>
<gene>
    <name evidence="6" type="ORF">CYMTET_28342</name>
</gene>
<dbReference type="EMBL" id="LGRX02015932">
    <property type="protein sequence ID" value="KAK3262819.1"/>
    <property type="molecule type" value="Genomic_DNA"/>
</dbReference>
<feature type="repeat" description="RCC1" evidence="3">
    <location>
        <begin position="517"/>
        <end position="585"/>
    </location>
</feature>
<dbReference type="InterPro" id="IPR000408">
    <property type="entry name" value="Reg_chr_condens"/>
</dbReference>
<feature type="repeat" description="RCC1" evidence="3">
    <location>
        <begin position="463"/>
        <end position="516"/>
    </location>
</feature>
<dbReference type="AlphaFoldDB" id="A0AAE0KW98"/>
<dbReference type="PROSITE" id="PS51212">
    <property type="entry name" value="WSC"/>
    <property type="match status" value="1"/>
</dbReference>
<keyword evidence="1" id="KW-0344">Guanine-nucleotide releasing factor</keyword>
<dbReference type="Proteomes" id="UP001190700">
    <property type="component" value="Unassembled WGS sequence"/>
</dbReference>
<dbReference type="InterPro" id="IPR009091">
    <property type="entry name" value="RCC1/BLIP-II"/>
</dbReference>
<dbReference type="Gene3D" id="2.130.10.30">
    <property type="entry name" value="Regulator of chromosome condensation 1/beta-lactamase-inhibitor protein II"/>
    <property type="match status" value="2"/>
</dbReference>
<dbReference type="GO" id="GO:0005737">
    <property type="term" value="C:cytoplasm"/>
    <property type="evidence" value="ECO:0007669"/>
    <property type="project" value="TreeGrafter"/>
</dbReference>
<dbReference type="Pfam" id="PF01822">
    <property type="entry name" value="WSC"/>
    <property type="match status" value="1"/>
</dbReference>
<evidence type="ECO:0000256" key="1">
    <source>
        <dbReference type="ARBA" id="ARBA00022658"/>
    </source>
</evidence>
<feature type="region of interest" description="Disordered" evidence="4">
    <location>
        <begin position="70"/>
        <end position="89"/>
    </location>
</feature>
<keyword evidence="2" id="KW-0677">Repeat</keyword>
<evidence type="ECO:0000256" key="2">
    <source>
        <dbReference type="ARBA" id="ARBA00022737"/>
    </source>
</evidence>
<sequence>MALLELTRGSSLFQRTYTAVLITFLGVVPHVLCVRLLGDLALTPLPTLARGTSKGTAAPSPLPRLRTNTLALGTTNSRGRRRPPDRSQLTAVGCSREECGPIPYTYQGCYTDDSSNRAFGYAPNFDRKDYSTAECSIDCWYLGYPYFAMQNGGECWCGNECCRYDKKDEKFCGEDDACSAQNWAYCKGESLTNAVYHMQTHAAYMARPYSPDSLTTGTFSECYEEVDASEDTCCGMAPSTASFEAFTWCAAEGSTCTCQGTAYYGRKYLQISTSAINDNSDPPDPLATLADVKDTYYISQEVNGDVSCNTYGFGYDPLPGHYKHCICYEQEETVVDKRRGETEMPSKAVPAEAAAIGGATQPYAMGSNAFGQLGATQSSSTQVLEAIDVLLDAETVSIIAAGTGHTIFVTSDGHAYATGANDHGQLGTGEGIQVSTPVQVMAEFVVTGACAGAYHTCFLVAGGLAYTSGRNDYGQLGDGTTLSRTDPVEVVLAGGVQRNLTIGAAGAYHTVFLTDRGEAYATGWNDCGQLGINLEMVTIVQNERFENVVSMAYRTSQNLRQVMLNDIRVRRVTAGGFHTVFLSADGHVYATGRNDLGQLGDGTTISTSTIIRVMRGYNVSDAAAGGYHTVFLTFDGDVYTTGSNDCGQLGDQSTLAHRSTPVMVLGYPFEVVIYVAAGGKHSIFLTDRGELMATGGSS</sequence>
<accession>A0AAE0KW98</accession>
<dbReference type="GO" id="GO:0005085">
    <property type="term" value="F:guanyl-nucleotide exchange factor activity"/>
    <property type="evidence" value="ECO:0007669"/>
    <property type="project" value="TreeGrafter"/>
</dbReference>
<dbReference type="SUPFAM" id="SSF50985">
    <property type="entry name" value="RCC1/BLIP-II"/>
    <property type="match status" value="1"/>
</dbReference>
<keyword evidence="7" id="KW-1185">Reference proteome</keyword>
<feature type="repeat" description="RCC1" evidence="3">
    <location>
        <begin position="413"/>
        <end position="462"/>
    </location>
</feature>
<name>A0AAE0KW98_9CHLO</name>
<reference evidence="6 7" key="1">
    <citation type="journal article" date="2015" name="Genome Biol. Evol.">
        <title>Comparative Genomics of a Bacterivorous Green Alga Reveals Evolutionary Causalities and Consequences of Phago-Mixotrophic Mode of Nutrition.</title>
        <authorList>
            <person name="Burns J.A."/>
            <person name="Paasch A."/>
            <person name="Narechania A."/>
            <person name="Kim E."/>
        </authorList>
    </citation>
    <scope>NUCLEOTIDE SEQUENCE [LARGE SCALE GENOMIC DNA]</scope>
    <source>
        <strain evidence="6 7">PLY_AMNH</strain>
    </source>
</reference>
<feature type="repeat" description="RCC1" evidence="3">
    <location>
        <begin position="636"/>
        <end position="688"/>
    </location>
</feature>
<dbReference type="PROSITE" id="PS50012">
    <property type="entry name" value="RCC1_3"/>
    <property type="match status" value="6"/>
</dbReference>
<evidence type="ECO:0000313" key="6">
    <source>
        <dbReference type="EMBL" id="KAK3262819.1"/>
    </source>
</evidence>
<evidence type="ECO:0000259" key="5">
    <source>
        <dbReference type="PROSITE" id="PS51212"/>
    </source>
</evidence>